<feature type="compositionally biased region" description="Pro residues" evidence="1">
    <location>
        <begin position="1"/>
        <end position="11"/>
    </location>
</feature>
<keyword evidence="3" id="KW-1185">Reference proteome</keyword>
<dbReference type="AlphaFoldDB" id="A0A6A2YS09"/>
<name>A0A6A2YS09_HIBSY</name>
<proteinExistence type="predicted"/>
<comment type="caution">
    <text evidence="2">The sequence shown here is derived from an EMBL/GenBank/DDBJ whole genome shotgun (WGS) entry which is preliminary data.</text>
</comment>
<protein>
    <submittedName>
        <fullName evidence="2">Uncharacterized protein</fullName>
    </submittedName>
</protein>
<feature type="region of interest" description="Disordered" evidence="1">
    <location>
        <begin position="1"/>
        <end position="36"/>
    </location>
</feature>
<evidence type="ECO:0000256" key="1">
    <source>
        <dbReference type="SAM" id="MobiDB-lite"/>
    </source>
</evidence>
<dbReference type="Proteomes" id="UP000436088">
    <property type="component" value="Unassembled WGS sequence"/>
</dbReference>
<evidence type="ECO:0000313" key="2">
    <source>
        <dbReference type="EMBL" id="KAE8682174.1"/>
    </source>
</evidence>
<organism evidence="2 3">
    <name type="scientific">Hibiscus syriacus</name>
    <name type="common">Rose of Sharon</name>
    <dbReference type="NCBI Taxonomy" id="106335"/>
    <lineage>
        <taxon>Eukaryota</taxon>
        <taxon>Viridiplantae</taxon>
        <taxon>Streptophyta</taxon>
        <taxon>Embryophyta</taxon>
        <taxon>Tracheophyta</taxon>
        <taxon>Spermatophyta</taxon>
        <taxon>Magnoliopsida</taxon>
        <taxon>eudicotyledons</taxon>
        <taxon>Gunneridae</taxon>
        <taxon>Pentapetalae</taxon>
        <taxon>rosids</taxon>
        <taxon>malvids</taxon>
        <taxon>Malvales</taxon>
        <taxon>Malvaceae</taxon>
        <taxon>Malvoideae</taxon>
        <taxon>Hibiscus</taxon>
    </lineage>
</organism>
<gene>
    <name evidence="2" type="ORF">F3Y22_tig00111273pilonHSYRG00159</name>
</gene>
<evidence type="ECO:0000313" key="3">
    <source>
        <dbReference type="Proteomes" id="UP000436088"/>
    </source>
</evidence>
<sequence length="114" mass="12143">MALYPPLPVEPSSPVAHTKIPLSATGPSNGTRHQSHQPYVRVLGQYSIGEWHSGSVFLASMSAWIGSRASTHAMSALSLKIEVLGWHCGGTSPFHNGKASSTYHVALSGQDDYV</sequence>
<dbReference type="EMBL" id="VEPZ02001289">
    <property type="protein sequence ID" value="KAE8682174.1"/>
    <property type="molecule type" value="Genomic_DNA"/>
</dbReference>
<reference evidence="2" key="1">
    <citation type="submission" date="2019-09" db="EMBL/GenBank/DDBJ databases">
        <title>Draft genome information of white flower Hibiscus syriacus.</title>
        <authorList>
            <person name="Kim Y.-M."/>
        </authorList>
    </citation>
    <scope>NUCLEOTIDE SEQUENCE [LARGE SCALE GENOMIC DNA]</scope>
    <source>
        <strain evidence="2">YM2019G1</strain>
    </source>
</reference>
<accession>A0A6A2YS09</accession>